<accession>A0A8H2HSJ4</accession>
<proteinExistence type="predicted"/>
<evidence type="ECO:0000313" key="1">
    <source>
        <dbReference type="EMBL" id="TGJ70561.1"/>
    </source>
</evidence>
<dbReference type="AlphaFoldDB" id="A0A8H2HSJ4"/>
<gene>
    <name evidence="1" type="ORF">EYR41_002595</name>
</gene>
<comment type="caution">
    <text evidence="1">The sequence shown here is derived from an EMBL/GenBank/DDBJ whole genome shotgun (WGS) entry which is preliminary data.</text>
</comment>
<name>A0A8H2HSJ4_ORBOL</name>
<organism evidence="1 2">
    <name type="scientific">Orbilia oligospora</name>
    <name type="common">Nematode-trapping fungus</name>
    <name type="synonym">Arthrobotrys oligospora</name>
    <dbReference type="NCBI Taxonomy" id="2813651"/>
    <lineage>
        <taxon>Eukaryota</taxon>
        <taxon>Fungi</taxon>
        <taxon>Dikarya</taxon>
        <taxon>Ascomycota</taxon>
        <taxon>Pezizomycotina</taxon>
        <taxon>Orbiliomycetes</taxon>
        <taxon>Orbiliales</taxon>
        <taxon>Orbiliaceae</taxon>
        <taxon>Orbilia</taxon>
    </lineage>
</organism>
<evidence type="ECO:0000313" key="2">
    <source>
        <dbReference type="Proteomes" id="UP000297595"/>
    </source>
</evidence>
<sequence>MNTPSGMLNSCSRSRSISGSALPYVLKWDNVKMRNYKLPTPPTIGPRNLVSYLRSSMLASIDPIGNYKREHVCGNGSRPIL</sequence>
<reference evidence="1 2" key="1">
    <citation type="submission" date="2019-03" db="EMBL/GenBank/DDBJ databases">
        <title>Nematode-trapping fungi genome.</title>
        <authorList>
            <person name="Vidal-Diez De Ulzurrun G."/>
        </authorList>
    </citation>
    <scope>NUCLEOTIDE SEQUENCE [LARGE SCALE GENOMIC DNA]</scope>
    <source>
        <strain evidence="1 2">TWF154</strain>
    </source>
</reference>
<dbReference type="Proteomes" id="UP000297595">
    <property type="component" value="Unassembled WGS sequence"/>
</dbReference>
<protein>
    <submittedName>
        <fullName evidence="1">Uncharacterized protein</fullName>
    </submittedName>
</protein>
<dbReference type="EMBL" id="SOZJ01000002">
    <property type="protein sequence ID" value="TGJ70561.1"/>
    <property type="molecule type" value="Genomic_DNA"/>
</dbReference>